<reference evidence="5 6" key="1">
    <citation type="submission" date="2019-09" db="EMBL/GenBank/DDBJ databases">
        <title>Draft genome sequence of Ginsengibacter sp. BR5-29.</title>
        <authorList>
            <person name="Im W.-T."/>
        </authorList>
    </citation>
    <scope>NUCLEOTIDE SEQUENCE [LARGE SCALE GENOMIC DNA]</scope>
    <source>
        <strain evidence="5 6">BR5-29</strain>
    </source>
</reference>
<dbReference type="Gene3D" id="3.40.50.720">
    <property type="entry name" value="NAD(P)-binding Rossmann-like Domain"/>
    <property type="match status" value="2"/>
</dbReference>
<name>A0A5J5IFS8_9BACT</name>
<dbReference type="AlphaFoldDB" id="A0A5J5IFS8"/>
<dbReference type="SUPFAM" id="SSF52283">
    <property type="entry name" value="Formate/glycerate dehydrogenase catalytic domain-like"/>
    <property type="match status" value="1"/>
</dbReference>
<gene>
    <name evidence="5" type="ORF">FW778_14300</name>
</gene>
<dbReference type="PANTHER" id="PTHR42789:SF1">
    <property type="entry name" value="D-ISOMER SPECIFIC 2-HYDROXYACID DEHYDROGENASE FAMILY PROTEIN (AFU_ORTHOLOGUE AFUA_6G10090)"/>
    <property type="match status" value="1"/>
</dbReference>
<evidence type="ECO:0000256" key="1">
    <source>
        <dbReference type="ARBA" id="ARBA00005854"/>
    </source>
</evidence>
<comment type="similarity">
    <text evidence="1">Belongs to the D-isomer specific 2-hydroxyacid dehydrogenase family.</text>
</comment>
<dbReference type="GO" id="GO:0051287">
    <property type="term" value="F:NAD binding"/>
    <property type="evidence" value="ECO:0007669"/>
    <property type="project" value="InterPro"/>
</dbReference>
<evidence type="ECO:0000256" key="3">
    <source>
        <dbReference type="ARBA" id="ARBA00023027"/>
    </source>
</evidence>
<dbReference type="InterPro" id="IPR036291">
    <property type="entry name" value="NAD(P)-bd_dom_sf"/>
</dbReference>
<dbReference type="EMBL" id="VYQF01000003">
    <property type="protein sequence ID" value="KAA9038713.1"/>
    <property type="molecule type" value="Genomic_DNA"/>
</dbReference>
<evidence type="ECO:0000313" key="5">
    <source>
        <dbReference type="EMBL" id="KAA9038713.1"/>
    </source>
</evidence>
<comment type="caution">
    <text evidence="5">The sequence shown here is derived from an EMBL/GenBank/DDBJ whole genome shotgun (WGS) entry which is preliminary data.</text>
</comment>
<sequence length="235" mass="25917">MKIVIPHDYQNAIRGLDCFKLLQDHDVTICNDTSTSLSTLAETLKEAEVLVLIRERTKISQELLSMLPRLKLISQTGKISTHLDLQACNKYKVAVAEGVGSPIAPAELAWSLIMNASRQIPQAIEEMKKGQWQTNIGKALHGQKLGIWGYGKIGKLVANFARAFEMKVIIWGSETSRIKAAADGFSIAASKEDFFSTVDIASLHLRLTESTKQIVKASDFALMKSGSLFVNISRK</sequence>
<evidence type="ECO:0000256" key="2">
    <source>
        <dbReference type="ARBA" id="ARBA00023002"/>
    </source>
</evidence>
<organism evidence="5 6">
    <name type="scientific">Ginsengibacter hankyongi</name>
    <dbReference type="NCBI Taxonomy" id="2607284"/>
    <lineage>
        <taxon>Bacteria</taxon>
        <taxon>Pseudomonadati</taxon>
        <taxon>Bacteroidota</taxon>
        <taxon>Chitinophagia</taxon>
        <taxon>Chitinophagales</taxon>
        <taxon>Chitinophagaceae</taxon>
        <taxon>Ginsengibacter</taxon>
    </lineage>
</organism>
<accession>A0A5J5IFS8</accession>
<keyword evidence="3" id="KW-0520">NAD</keyword>
<dbReference type="GO" id="GO:0016616">
    <property type="term" value="F:oxidoreductase activity, acting on the CH-OH group of donors, NAD or NADP as acceptor"/>
    <property type="evidence" value="ECO:0007669"/>
    <property type="project" value="InterPro"/>
</dbReference>
<dbReference type="RefSeq" id="WP_150415434.1">
    <property type="nucleotide sequence ID" value="NZ_VYQF01000003.1"/>
</dbReference>
<keyword evidence="2" id="KW-0560">Oxidoreductase</keyword>
<dbReference type="InterPro" id="IPR050857">
    <property type="entry name" value="D-2-hydroxyacid_DH"/>
</dbReference>
<dbReference type="InterPro" id="IPR006140">
    <property type="entry name" value="D-isomer_DH_NAD-bd"/>
</dbReference>
<dbReference type="Proteomes" id="UP000326903">
    <property type="component" value="Unassembled WGS sequence"/>
</dbReference>
<dbReference type="SUPFAM" id="SSF51735">
    <property type="entry name" value="NAD(P)-binding Rossmann-fold domains"/>
    <property type="match status" value="1"/>
</dbReference>
<protein>
    <submittedName>
        <fullName evidence="5">D-2-hydroxyacid dehydrogenase family protein</fullName>
    </submittedName>
</protein>
<proteinExistence type="inferred from homology"/>
<evidence type="ECO:0000313" key="6">
    <source>
        <dbReference type="Proteomes" id="UP000326903"/>
    </source>
</evidence>
<evidence type="ECO:0000259" key="4">
    <source>
        <dbReference type="Pfam" id="PF02826"/>
    </source>
</evidence>
<keyword evidence="6" id="KW-1185">Reference proteome</keyword>
<dbReference type="PANTHER" id="PTHR42789">
    <property type="entry name" value="D-ISOMER SPECIFIC 2-HYDROXYACID DEHYDROGENASE FAMILY PROTEIN (AFU_ORTHOLOGUE AFUA_6G10090)"/>
    <property type="match status" value="1"/>
</dbReference>
<feature type="domain" description="D-isomer specific 2-hydroxyacid dehydrogenase NAD-binding" evidence="4">
    <location>
        <begin position="111"/>
        <end position="234"/>
    </location>
</feature>
<dbReference type="Pfam" id="PF02826">
    <property type="entry name" value="2-Hacid_dh_C"/>
    <property type="match status" value="1"/>
</dbReference>